<dbReference type="OrthoDB" id="2121879at2759"/>
<gene>
    <name evidence="4" type="ORF">CLAFUR5_04780</name>
</gene>
<feature type="signal peptide" evidence="2">
    <location>
        <begin position="1"/>
        <end position="19"/>
    </location>
</feature>
<evidence type="ECO:0000256" key="2">
    <source>
        <dbReference type="SAM" id="SignalP"/>
    </source>
</evidence>
<dbReference type="EMBL" id="CP090166">
    <property type="protein sequence ID" value="UJO15953.1"/>
    <property type="molecule type" value="Genomic_DNA"/>
</dbReference>
<reference evidence="4" key="2">
    <citation type="journal article" date="2022" name="Microb. Genom.">
        <title>A chromosome-scale genome assembly of the tomato pathogen Cladosporium fulvum reveals a compartmentalized genome architecture and the presence of a dispensable chromosome.</title>
        <authorList>
            <person name="Zaccaron A.Z."/>
            <person name="Chen L.H."/>
            <person name="Samaras A."/>
            <person name="Stergiopoulos I."/>
        </authorList>
    </citation>
    <scope>NUCLEOTIDE SEQUENCE</scope>
    <source>
        <strain evidence="4">Race5_Kim</strain>
    </source>
</reference>
<dbReference type="InterPro" id="IPR056124">
    <property type="entry name" value="DUF7707"/>
</dbReference>
<dbReference type="Pfam" id="PF24808">
    <property type="entry name" value="DUF7707"/>
    <property type="match status" value="1"/>
</dbReference>
<accession>A0A9Q8LG13</accession>
<protein>
    <recommendedName>
        <fullName evidence="3">DUF7707 domain-containing protein</fullName>
    </recommendedName>
</protein>
<feature type="chain" id="PRO_5040199719" description="DUF7707 domain-containing protein" evidence="2">
    <location>
        <begin position="20"/>
        <end position="200"/>
    </location>
</feature>
<sequence>MFRSTLLVAVTALSIVVSAQNYSTSGPLTIDVSQIEVPLRQSWCRAQTSSCPQICGGQAQPNTCDQETLEYVCTCTDGSTPNITNYDQTIPSFICAQWKANCVANHPMDLPGQTGCLSVTCGSENATSGDSTATTSSASETMTATSTGSASEETGSESASASEPAASATESSAAIALNMAQQYGTGIMGAGLLAVFGLAL</sequence>
<dbReference type="KEGG" id="ffu:CLAFUR5_04780"/>
<evidence type="ECO:0000256" key="1">
    <source>
        <dbReference type="SAM" id="MobiDB-lite"/>
    </source>
</evidence>
<dbReference type="RefSeq" id="XP_047760319.1">
    <property type="nucleotide sequence ID" value="XM_047903928.1"/>
</dbReference>
<dbReference type="Proteomes" id="UP000756132">
    <property type="component" value="Chromosome 4"/>
</dbReference>
<evidence type="ECO:0000313" key="4">
    <source>
        <dbReference type="EMBL" id="UJO15953.1"/>
    </source>
</evidence>
<name>A0A9Q8LG13_PASFU</name>
<keyword evidence="2" id="KW-0732">Signal</keyword>
<keyword evidence="5" id="KW-1185">Reference proteome</keyword>
<dbReference type="GeneID" id="71984658"/>
<evidence type="ECO:0000259" key="3">
    <source>
        <dbReference type="Pfam" id="PF24808"/>
    </source>
</evidence>
<dbReference type="PANTHER" id="PTHR38118:SF2">
    <property type="entry name" value="CDP-ALCOHOL PHOSPHATIDYLTRANSFERASE PROTEIN"/>
    <property type="match status" value="1"/>
</dbReference>
<proteinExistence type="predicted"/>
<organism evidence="4 5">
    <name type="scientific">Passalora fulva</name>
    <name type="common">Tomato leaf mold</name>
    <name type="synonym">Cladosporium fulvum</name>
    <dbReference type="NCBI Taxonomy" id="5499"/>
    <lineage>
        <taxon>Eukaryota</taxon>
        <taxon>Fungi</taxon>
        <taxon>Dikarya</taxon>
        <taxon>Ascomycota</taxon>
        <taxon>Pezizomycotina</taxon>
        <taxon>Dothideomycetes</taxon>
        <taxon>Dothideomycetidae</taxon>
        <taxon>Mycosphaerellales</taxon>
        <taxon>Mycosphaerellaceae</taxon>
        <taxon>Fulvia</taxon>
    </lineage>
</organism>
<feature type="domain" description="DUF7707" evidence="3">
    <location>
        <begin position="29"/>
        <end position="125"/>
    </location>
</feature>
<dbReference type="AlphaFoldDB" id="A0A9Q8LG13"/>
<feature type="region of interest" description="Disordered" evidence="1">
    <location>
        <begin position="128"/>
        <end position="166"/>
    </location>
</feature>
<evidence type="ECO:0000313" key="5">
    <source>
        <dbReference type="Proteomes" id="UP000756132"/>
    </source>
</evidence>
<reference evidence="4" key="1">
    <citation type="submission" date="2021-12" db="EMBL/GenBank/DDBJ databases">
        <authorList>
            <person name="Zaccaron A."/>
            <person name="Stergiopoulos I."/>
        </authorList>
    </citation>
    <scope>NUCLEOTIDE SEQUENCE</scope>
    <source>
        <strain evidence="4">Race5_Kim</strain>
    </source>
</reference>
<dbReference type="PANTHER" id="PTHR38118">
    <property type="entry name" value="ANCHORED CELL WALL PROTEIN 11-RELATED"/>
    <property type="match status" value="1"/>
</dbReference>